<accession>A0ACC2Q764</accession>
<sequence>MAHLQYMPGDPHLVDQLVYELKSKGIFDQFRKDCIADVDTRPAYQNLRQRVENSVSSFLSRQVWKPDLNKNQLREKLRKHILDGNYLEQGVERIVDQVITPKVASVFIPQVEDLVYNYLGISRKKAVTSTETSNGKLSTDDLLPEDLEAVSPGSVKSNDDKAEAMDEDRNEEYKMEVDVKDEDKPSISEIEKPKPEGDSQNSVIELNTDSDENTNKSNIPMHEDIKLENIPPPDNSPPKVELENIDIEKIELPKEPNTITEVPHPDEIPLPKDDKEQFFKPINMNSDDDSSSGSSLRRNMSPLTPIRNYNNENSCDAQQAFENDSDSKSNDNKKEPSSFRFAIEAKSPENSLDAKPEKKDPEQANLAYHFNNQVNINTFNTPLYDDSSNSNNLHIDYESDVNSKTNTEKVPEADQNSEDKREKKNDDRKSSHKSSHRSRDSHRHSSSKHKRSDSKQSTSRDSSRHDKKPKDDHNKSKSSHKEREKSRDRGDKKDSRDSSKHRSSSHKSSSSHRDSKSHRSSSTVQKHSSDKKSSDDKKSSSSHKSERSSEKSSDRSSRDKRDSKSSSHRSDKDKKSSSRSKHDEKDKKKDKKETDDHYSLSGRGNNGRRSTDRDSNDGSSSSKGAQNQSGSKTTENKKETKGSSSKSDNTSTSGESTSPSDKDHGVTTASGGKGNQKPIRVENHLETPIASPPRLPFVPDVTLKKPKFAANLEEAKRMMKMRKFLDEEQKRMNQEAALLLEFQANVRPSLSQVYSSIPGPELEFACIANEVNNIMQSKMCKTEPGVDEKVSQESKATVKETDEKDIKTENIKNEDKNKVTNEIIDELEDTLTNNTEFFDEDTKPSEKSETYNENKPFSQLMDEISEYSKASEKNKKDALDNLVDDENKKRTEFFEVTIITEELSESEEPAIMSEDTMEHEIDTTETAEADNSQILENDNTITSEPEISETPTETEITETIKPETAEEPKPETPETAKLEDDSLKYFAEHEKFDAELKRLQYSDFLKAFTERNIVSNKIHIINCDTYEENLIKEVCETFGTFEVINYYKNGHLKLPKTVVKNVNVASEISLPVDSTFGSKSPSPVFSPVKSECSFELSSDYDAKLEEMVNKTSRQEVMEIILGSVIDDENPSIDYCTESSIDNELHLKRKLTEVDSAENNNRQVLKKVRKMSDSDQISSTTEESEEVSNNNRVSHPTRSKYLGRARRVGLARPRRNNLPNSPSSDKSVENYEQNTQTATQTQTPNGKFKSLTRSKVQRYDTSDLYKPKLHYLSRRNNIS</sequence>
<protein>
    <submittedName>
        <fullName evidence="1">Uncharacterized protein</fullName>
    </submittedName>
</protein>
<dbReference type="EMBL" id="CM056800">
    <property type="protein sequence ID" value="KAJ8709884.1"/>
    <property type="molecule type" value="Genomic_DNA"/>
</dbReference>
<name>A0ACC2Q764_9NEOP</name>
<proteinExistence type="predicted"/>
<organism evidence="1 2">
    <name type="scientific">Mythimna loreyi</name>
    <dbReference type="NCBI Taxonomy" id="667449"/>
    <lineage>
        <taxon>Eukaryota</taxon>
        <taxon>Metazoa</taxon>
        <taxon>Ecdysozoa</taxon>
        <taxon>Arthropoda</taxon>
        <taxon>Hexapoda</taxon>
        <taxon>Insecta</taxon>
        <taxon>Pterygota</taxon>
        <taxon>Neoptera</taxon>
        <taxon>Endopterygota</taxon>
        <taxon>Lepidoptera</taxon>
        <taxon>Glossata</taxon>
        <taxon>Ditrysia</taxon>
        <taxon>Noctuoidea</taxon>
        <taxon>Noctuidae</taxon>
        <taxon>Noctuinae</taxon>
        <taxon>Hadenini</taxon>
        <taxon>Mythimna</taxon>
    </lineage>
</organism>
<reference evidence="1" key="1">
    <citation type="submission" date="2023-03" db="EMBL/GenBank/DDBJ databases">
        <title>Chromosome-level genomes of two armyworms, Mythimna separata and Mythimna loreyi, provide insights into the biosynthesis and reception of sex pheromones.</title>
        <authorList>
            <person name="Zhao H."/>
        </authorList>
    </citation>
    <scope>NUCLEOTIDE SEQUENCE</scope>
    <source>
        <strain evidence="1">BeijingLab</strain>
    </source>
</reference>
<evidence type="ECO:0000313" key="1">
    <source>
        <dbReference type="EMBL" id="KAJ8709884.1"/>
    </source>
</evidence>
<gene>
    <name evidence="1" type="ORF">PYW08_009888</name>
</gene>
<dbReference type="Proteomes" id="UP001231649">
    <property type="component" value="Chromosome 24"/>
</dbReference>
<keyword evidence="2" id="KW-1185">Reference proteome</keyword>
<evidence type="ECO:0000313" key="2">
    <source>
        <dbReference type="Proteomes" id="UP001231649"/>
    </source>
</evidence>
<comment type="caution">
    <text evidence="1">The sequence shown here is derived from an EMBL/GenBank/DDBJ whole genome shotgun (WGS) entry which is preliminary data.</text>
</comment>